<evidence type="ECO:0000313" key="2">
    <source>
        <dbReference type="Proteomes" id="UP000001250"/>
    </source>
</evidence>
<dbReference type="Proteomes" id="UP000001250">
    <property type="component" value="Segment"/>
</dbReference>
<dbReference type="GeneID" id="5130592"/>
<sequence>MKQLHFTGRSYWYKDILYTIIYADFGYSLIFKNGGFSDKKAVFLSKSYEEQREKLLNDFVSLRDYRQGGDTEVYLMSEKKLNNWLSKHKYDKIEL</sequence>
<proteinExistence type="predicted"/>
<reference evidence="1 2" key="1">
    <citation type="journal article" date="2006" name="J. Bacteriol.">
        <title>Genome sequence and global gene expression of Q54, a new phage species linking the 936 and c2 phage species of Lactococcus lactis.</title>
        <authorList>
            <person name="Fortier L.C."/>
            <person name="Bransi A."/>
            <person name="Moineau S."/>
        </authorList>
    </citation>
    <scope>NUCLEOTIDE SEQUENCE</scope>
</reference>
<dbReference type="RefSeq" id="YP_762611.1">
    <property type="nucleotide sequence ID" value="NC_008364.1"/>
</dbReference>
<name>Q0GXT0_9CAUD</name>
<dbReference type="EMBL" id="DQ490056">
    <property type="protein sequence ID" value="ABF22596.1"/>
    <property type="molecule type" value="Genomic_DNA"/>
</dbReference>
<accession>Q0GXT0</accession>
<organism evidence="1 2">
    <name type="scientific">Lactococcus phage Q54</name>
    <dbReference type="NCBI Taxonomy" id="382685"/>
    <lineage>
        <taxon>Viruses</taxon>
        <taxon>Duplodnaviria</taxon>
        <taxon>Heunggongvirae</taxon>
        <taxon>Uroviricota</taxon>
        <taxon>Caudoviricetes</taxon>
        <taxon>Questintvirus</taxon>
        <taxon>Questintvirus Q54</taxon>
    </lineage>
</organism>
<evidence type="ECO:0000313" key="1">
    <source>
        <dbReference type="EMBL" id="ABF22596.1"/>
    </source>
</evidence>
<keyword evidence="2" id="KW-1185">Reference proteome</keyword>
<protein>
    <submittedName>
        <fullName evidence="1">Uncharacterized protein</fullName>
    </submittedName>
</protein>
<dbReference type="KEGG" id="vg:5130592"/>